<evidence type="ECO:0000313" key="1">
    <source>
        <dbReference type="EMBL" id="RON33865.1"/>
    </source>
</evidence>
<sequence length="183" mass="20645">MSTLLQNNVLNALTDGAEVDPFLGNVVEIAIVTADHKRTMDGLLKLGIGPWRVYTFSPKNTENQTYHGQPAEFVLTVCFAQSGNMVWELMEPVSGPTIFADFLEKHGEGIQHVAYDCNNIPFEDRIAELERRGFKCVQSGSWLGRNHFAFFGTEADTTTVFETYAFPDDWVYPEPDEWYPARG</sequence>
<dbReference type="SUPFAM" id="SSF54593">
    <property type="entry name" value="Glyoxalase/Bleomycin resistance protein/Dihydroxybiphenyl dioxygenase"/>
    <property type="match status" value="1"/>
</dbReference>
<dbReference type="Gene3D" id="3.10.180.10">
    <property type="entry name" value="2,3-Dihydroxybiphenyl 1,2-Dioxygenase, domain 1"/>
    <property type="match status" value="1"/>
</dbReference>
<accession>A0A423J854</accession>
<protein>
    <submittedName>
        <fullName evidence="1">Methylmalonyl-CoA epimerase</fullName>
    </submittedName>
</protein>
<gene>
    <name evidence="1" type="ORF">BK664_25595</name>
</gene>
<dbReference type="AlphaFoldDB" id="A0A423J854"/>
<proteinExistence type="predicted"/>
<dbReference type="InterPro" id="IPR029068">
    <property type="entry name" value="Glyas_Bleomycin-R_OHBP_Dase"/>
</dbReference>
<dbReference type="EMBL" id="MOBO01000026">
    <property type="protein sequence ID" value="RON33865.1"/>
    <property type="molecule type" value="Genomic_DNA"/>
</dbReference>
<dbReference type="RefSeq" id="WP_052961850.1">
    <property type="nucleotide sequence ID" value="NZ_MOBO01000026.1"/>
</dbReference>
<reference evidence="1 2" key="1">
    <citation type="submission" date="2016-10" db="EMBL/GenBank/DDBJ databases">
        <title>Comparative genome analysis of multiple Pseudomonas spp. focuses on biocontrol and plant growth promoting traits.</title>
        <authorList>
            <person name="Tao X.-Y."/>
            <person name="Taylor C.G."/>
        </authorList>
    </citation>
    <scope>NUCLEOTIDE SEQUENCE [LARGE SCALE GENOMIC DNA]</scope>
    <source>
        <strain evidence="1 2">38D4</strain>
    </source>
</reference>
<evidence type="ECO:0000313" key="2">
    <source>
        <dbReference type="Proteomes" id="UP000286351"/>
    </source>
</evidence>
<name>A0A423J854_9PSED</name>
<dbReference type="Pfam" id="PF13669">
    <property type="entry name" value="Glyoxalase_4"/>
    <property type="match status" value="1"/>
</dbReference>
<organism evidence="1 2">
    <name type="scientific">Pseudomonas brassicacearum</name>
    <dbReference type="NCBI Taxonomy" id="930166"/>
    <lineage>
        <taxon>Bacteria</taxon>
        <taxon>Pseudomonadati</taxon>
        <taxon>Pseudomonadota</taxon>
        <taxon>Gammaproteobacteria</taxon>
        <taxon>Pseudomonadales</taxon>
        <taxon>Pseudomonadaceae</taxon>
        <taxon>Pseudomonas</taxon>
    </lineage>
</organism>
<dbReference type="Proteomes" id="UP000286351">
    <property type="component" value="Unassembled WGS sequence"/>
</dbReference>
<comment type="caution">
    <text evidence="1">The sequence shown here is derived from an EMBL/GenBank/DDBJ whole genome shotgun (WGS) entry which is preliminary data.</text>
</comment>